<dbReference type="Gene3D" id="3.40.50.300">
    <property type="entry name" value="P-loop containing nucleotide triphosphate hydrolases"/>
    <property type="match status" value="1"/>
</dbReference>
<keyword evidence="1" id="KW-0812">Transmembrane</keyword>
<evidence type="ECO:0000256" key="1">
    <source>
        <dbReference type="SAM" id="Phobius"/>
    </source>
</evidence>
<evidence type="ECO:0000313" key="3">
    <source>
        <dbReference type="EMBL" id="AHH45207.1"/>
    </source>
</evidence>
<feature type="transmembrane region" description="Helical" evidence="1">
    <location>
        <begin position="162"/>
        <end position="181"/>
    </location>
</feature>
<dbReference type="AlphaFoldDB" id="W5USV0"/>
<protein>
    <recommendedName>
        <fullName evidence="2">YobI-like P-loop NTPase domain-containing protein</fullName>
    </recommendedName>
</protein>
<evidence type="ECO:0000259" key="2">
    <source>
        <dbReference type="Pfam" id="PF20693"/>
    </source>
</evidence>
<name>W5USV0_9BACT</name>
<dbReference type="EMBL" id="CP007154">
    <property type="protein sequence ID" value="AHH45207.1"/>
    <property type="molecule type" value="Genomic_DNA"/>
</dbReference>
<dbReference type="InterPro" id="IPR027417">
    <property type="entry name" value="P-loop_NTPase"/>
</dbReference>
<dbReference type="InterPro" id="IPR048428">
    <property type="entry name" value="YobI-NTPase"/>
</dbReference>
<keyword evidence="1" id="KW-0472">Membrane</keyword>
<dbReference type="KEGG" id="mbc:MYB_00980"/>
<feature type="domain" description="YobI-like P-loop NTPase" evidence="2">
    <location>
        <begin position="30"/>
        <end position="396"/>
    </location>
</feature>
<dbReference type="Proteomes" id="UP000019229">
    <property type="component" value="Chromosome"/>
</dbReference>
<sequence length="728" mass="87872">MESNVDDSKLLTLKEVHINKEEFDQKYKIYKKHFEDSLENPEYTNIAITGDYGIGKSTIFKSFLKNNDQYKDKYIEVIIGNYYKNPKDDLATTVLLEKQIINQLVSQVDPTKIPLSKYKLSFNQVNWKRIALILFGIFVLSTLIIGINIFWDKFPSVGKLDWLKFLIISGLSILLFILLIWKIKTIINYAYKIILKFKLANLEVRMEVNKLSEFDNNLAELIYIFSKCEKNIFVFEDLDRFGNNLIFQKLRELNLIINKYLHNNIDNKFTHHQKINFIYLVKPDLFEKQDDFIKFFDISIPIIPIVNNFDSINYFKQLFGEEYWDNNWNFRLLVRSTHKLFNSVREIHNLHNEFIIYWEQNKNEHYSDYTSVLSFLILKNKFPETFKKLLNHQSKLFQENVKKPLIIIQHRNEILNKLNGWFESIWAILEKNLTQNEKTNKILRYSVFSSLWYNSPNDRKVYCTKCKHSYNFYEFYNYCIYMQDPFDSQKFLDTNLEKDDKYNNYVKNIYNKNDFFKLLENQGTNIASFLKYSSSEKIKKIEKRFSFLFPEEFIKEEFQFLHKIERLEINLDILESFDNYEYDRISLIFAISKILNEQKENESNLNKLIKRIFEINQIPWGDDRLSKYSRFLIKLFWLVENEVKIKFIKEILNWKNLEQMIDALDNDSLFNFFSCIYDSRFSPKALTLDAILKIKNEDKVKINELWQKIQKERKMESCSHPYVNFDRY</sequence>
<reference evidence="3 4" key="1">
    <citation type="journal article" date="2014" name="Genome Announc.">
        <title>Complete Genome Sequence of Mycoplasma bovoculi Strain M165/69T (ATCC 29104).</title>
        <authorList>
            <person name="Calcutt M.J."/>
            <person name="Foecking M.F."/>
        </authorList>
    </citation>
    <scope>NUCLEOTIDE SEQUENCE [LARGE SCALE GENOMIC DNA]</scope>
    <source>
        <strain evidence="3">M165/69</strain>
    </source>
</reference>
<dbReference type="Pfam" id="PF20693">
    <property type="entry name" value="YobI-ATPase"/>
    <property type="match status" value="1"/>
</dbReference>
<dbReference type="STRING" id="743966.MYB_00980"/>
<dbReference type="eggNOG" id="COG5290">
    <property type="taxonomic scope" value="Bacteria"/>
</dbReference>
<accession>W5USV0</accession>
<evidence type="ECO:0000313" key="4">
    <source>
        <dbReference type="Proteomes" id="UP000019229"/>
    </source>
</evidence>
<dbReference type="HOGENOM" id="CLU_022932_0_0_14"/>
<keyword evidence="1" id="KW-1133">Transmembrane helix</keyword>
<dbReference type="PATRIC" id="fig|743966.3.peg.196"/>
<dbReference type="RefSeq" id="WP_022935502.1">
    <property type="nucleotide sequence ID" value="NZ_CP007154.1"/>
</dbReference>
<dbReference type="SUPFAM" id="SSF52540">
    <property type="entry name" value="P-loop containing nucleoside triphosphate hydrolases"/>
    <property type="match status" value="1"/>
</dbReference>
<gene>
    <name evidence="3" type="ORF">MYB_00980</name>
</gene>
<keyword evidence="4" id="KW-1185">Reference proteome</keyword>
<organism evidence="3 4">
    <name type="scientific">Mesomycoplasma bovoculi M165/69</name>
    <dbReference type="NCBI Taxonomy" id="743966"/>
    <lineage>
        <taxon>Bacteria</taxon>
        <taxon>Bacillati</taxon>
        <taxon>Mycoplasmatota</taxon>
        <taxon>Mycoplasmoidales</taxon>
        <taxon>Metamycoplasmataceae</taxon>
        <taxon>Mesomycoplasma</taxon>
    </lineage>
</organism>
<dbReference type="OrthoDB" id="1701659at2"/>
<feature type="transmembrane region" description="Helical" evidence="1">
    <location>
        <begin position="130"/>
        <end position="150"/>
    </location>
</feature>
<proteinExistence type="predicted"/>